<proteinExistence type="inferred from homology"/>
<reference evidence="6 7" key="1">
    <citation type="submission" date="2020-02" db="EMBL/GenBank/DDBJ databases">
        <authorList>
            <person name="Kim Y.B."/>
            <person name="Roh S.W."/>
        </authorList>
    </citation>
    <scope>NUCLEOTIDE SEQUENCE [LARGE SCALE GENOMIC DNA]</scope>
    <source>
        <strain evidence="6 7">DSM 103574</strain>
    </source>
</reference>
<feature type="region of interest" description="Disordered" evidence="4">
    <location>
        <begin position="117"/>
        <end position="136"/>
    </location>
</feature>
<evidence type="ECO:0000256" key="4">
    <source>
        <dbReference type="SAM" id="MobiDB-lite"/>
    </source>
</evidence>
<keyword evidence="2 3" id="KW-0378">Hydrolase</keyword>
<evidence type="ECO:0000256" key="3">
    <source>
        <dbReference type="PROSITE-ProRule" id="PRU01106"/>
    </source>
</evidence>
<feature type="domain" description="HotDog ACOT-type" evidence="5">
    <location>
        <begin position="2"/>
        <end position="115"/>
    </location>
</feature>
<organism evidence="6 7">
    <name type="scientific">Aminipila butyrica</name>
    <dbReference type="NCBI Taxonomy" id="433296"/>
    <lineage>
        <taxon>Bacteria</taxon>
        <taxon>Bacillati</taxon>
        <taxon>Bacillota</taxon>
        <taxon>Clostridia</taxon>
        <taxon>Peptostreptococcales</taxon>
        <taxon>Anaerovoracaceae</taxon>
        <taxon>Aminipila</taxon>
    </lineage>
</organism>
<dbReference type="InterPro" id="IPR040170">
    <property type="entry name" value="Cytosol_ACT"/>
</dbReference>
<evidence type="ECO:0000313" key="6">
    <source>
        <dbReference type="EMBL" id="QIB68525.1"/>
    </source>
</evidence>
<dbReference type="InterPro" id="IPR033120">
    <property type="entry name" value="HOTDOG_ACOT"/>
</dbReference>
<dbReference type="GO" id="GO:0005737">
    <property type="term" value="C:cytoplasm"/>
    <property type="evidence" value="ECO:0007669"/>
    <property type="project" value="TreeGrafter"/>
</dbReference>
<dbReference type="Proteomes" id="UP000466848">
    <property type="component" value="Chromosome"/>
</dbReference>
<sequence>MNNRQLTMSQVMLPHQANVAGNVHGGEIMKFMDTTAGAVAIRYSKSNCVTARVDELEFHLPIFVGALVTCTATVVYVGRTSMEVFVNVEVEDLESASGPQKALSAYFTMVAMGRNGKPQNVPPYEPVTEDEIREHDAAQVRIADRQAKKKKK</sequence>
<evidence type="ECO:0000256" key="2">
    <source>
        <dbReference type="ARBA" id="ARBA00022801"/>
    </source>
</evidence>
<dbReference type="EMBL" id="CP048649">
    <property type="protein sequence ID" value="QIB68525.1"/>
    <property type="molecule type" value="Genomic_DNA"/>
</dbReference>
<dbReference type="Gene3D" id="3.10.129.10">
    <property type="entry name" value="Hotdog Thioesterase"/>
    <property type="match status" value="1"/>
</dbReference>
<dbReference type="AlphaFoldDB" id="A0A858BTW1"/>
<dbReference type="PROSITE" id="PS51770">
    <property type="entry name" value="HOTDOG_ACOT"/>
    <property type="match status" value="1"/>
</dbReference>
<dbReference type="GO" id="GO:0006637">
    <property type="term" value="P:acyl-CoA metabolic process"/>
    <property type="evidence" value="ECO:0007669"/>
    <property type="project" value="TreeGrafter"/>
</dbReference>
<dbReference type="InterPro" id="IPR006683">
    <property type="entry name" value="Thioestr_dom"/>
</dbReference>
<evidence type="ECO:0000256" key="1">
    <source>
        <dbReference type="ARBA" id="ARBA00010458"/>
    </source>
</evidence>
<dbReference type="RefSeq" id="WP_163065388.1">
    <property type="nucleotide sequence ID" value="NZ_CP048649.1"/>
</dbReference>
<gene>
    <name evidence="6" type="ORF">Ami103574_03960</name>
</gene>
<dbReference type="InterPro" id="IPR029069">
    <property type="entry name" value="HotDog_dom_sf"/>
</dbReference>
<protein>
    <submittedName>
        <fullName evidence="6">Acyl-CoA thioesterase</fullName>
    </submittedName>
</protein>
<keyword evidence="7" id="KW-1185">Reference proteome</keyword>
<dbReference type="Pfam" id="PF03061">
    <property type="entry name" value="4HBT"/>
    <property type="match status" value="1"/>
</dbReference>
<dbReference type="KEGG" id="abut:Ami103574_03960"/>
<dbReference type="PANTHER" id="PTHR11049">
    <property type="entry name" value="ACYL COENZYME A THIOESTER HYDROLASE"/>
    <property type="match status" value="1"/>
</dbReference>
<name>A0A858BTW1_9FIRM</name>
<comment type="similarity">
    <text evidence="1">Belongs to the acyl coenzyme A hydrolase family.</text>
</comment>
<evidence type="ECO:0000313" key="7">
    <source>
        <dbReference type="Proteomes" id="UP000466848"/>
    </source>
</evidence>
<accession>A0A858BTW1</accession>
<evidence type="ECO:0000259" key="5">
    <source>
        <dbReference type="PROSITE" id="PS51770"/>
    </source>
</evidence>
<dbReference type="GO" id="GO:0052816">
    <property type="term" value="F:long-chain fatty acyl-CoA hydrolase activity"/>
    <property type="evidence" value="ECO:0007669"/>
    <property type="project" value="TreeGrafter"/>
</dbReference>
<dbReference type="CDD" id="cd03442">
    <property type="entry name" value="BFIT_BACH"/>
    <property type="match status" value="1"/>
</dbReference>
<dbReference type="SUPFAM" id="SSF54637">
    <property type="entry name" value="Thioesterase/thiol ester dehydrase-isomerase"/>
    <property type="match status" value="1"/>
</dbReference>